<dbReference type="GO" id="GO:0004222">
    <property type="term" value="F:metalloendopeptidase activity"/>
    <property type="evidence" value="ECO:0007669"/>
    <property type="project" value="TreeGrafter"/>
</dbReference>
<dbReference type="Gene3D" id="2.70.70.10">
    <property type="entry name" value="Glucose Permease (Domain IIA)"/>
    <property type="match status" value="1"/>
</dbReference>
<dbReference type="AlphaFoldDB" id="A0AAJ0XAH8"/>
<evidence type="ECO:0000259" key="2">
    <source>
        <dbReference type="Pfam" id="PF01551"/>
    </source>
</evidence>
<reference evidence="3" key="1">
    <citation type="submission" date="2017-08" db="EMBL/GenBank/DDBJ databases">
        <authorList>
            <person name="Imhoff J.F."/>
            <person name="Rahn T."/>
            <person name="Kuenzel S."/>
            <person name="Neulinger S.C."/>
        </authorList>
    </citation>
    <scope>NUCLEOTIDE SEQUENCE</scope>
    <source>
        <strain evidence="3">DSM 11080</strain>
    </source>
</reference>
<keyword evidence="1" id="KW-0472">Membrane</keyword>
<evidence type="ECO:0000313" key="3">
    <source>
        <dbReference type="EMBL" id="MBK1705771.1"/>
    </source>
</evidence>
<feature type="transmembrane region" description="Helical" evidence="1">
    <location>
        <begin position="12"/>
        <end position="35"/>
    </location>
</feature>
<evidence type="ECO:0000256" key="1">
    <source>
        <dbReference type="SAM" id="Phobius"/>
    </source>
</evidence>
<reference evidence="3" key="2">
    <citation type="journal article" date="2020" name="Microorganisms">
        <title>Osmotic Adaptation and Compatible Solute Biosynthesis of Phototrophic Bacteria as Revealed from Genome Analyses.</title>
        <authorList>
            <person name="Imhoff J.F."/>
            <person name="Rahn T."/>
            <person name="Kunzel S."/>
            <person name="Keller A."/>
            <person name="Neulinger S.C."/>
        </authorList>
    </citation>
    <scope>NUCLEOTIDE SEQUENCE</scope>
    <source>
        <strain evidence="3">DSM 11080</strain>
    </source>
</reference>
<dbReference type="InterPro" id="IPR050570">
    <property type="entry name" value="Cell_wall_metabolism_enzyme"/>
</dbReference>
<dbReference type="PANTHER" id="PTHR21666">
    <property type="entry name" value="PEPTIDASE-RELATED"/>
    <property type="match status" value="1"/>
</dbReference>
<feature type="domain" description="M23ase beta-sheet core" evidence="2">
    <location>
        <begin position="197"/>
        <end position="291"/>
    </location>
</feature>
<proteinExistence type="predicted"/>
<organism evidence="3 4">
    <name type="scientific">Halochromatium glycolicum</name>
    <dbReference type="NCBI Taxonomy" id="85075"/>
    <lineage>
        <taxon>Bacteria</taxon>
        <taxon>Pseudomonadati</taxon>
        <taxon>Pseudomonadota</taxon>
        <taxon>Gammaproteobacteria</taxon>
        <taxon>Chromatiales</taxon>
        <taxon>Chromatiaceae</taxon>
        <taxon>Halochromatium</taxon>
    </lineage>
</organism>
<accession>A0AAJ0XAH8</accession>
<dbReference type="PANTHER" id="PTHR21666:SF291">
    <property type="entry name" value="STAGE II SPORULATION PROTEIN Q"/>
    <property type="match status" value="1"/>
</dbReference>
<dbReference type="EMBL" id="NRSJ01000028">
    <property type="protein sequence ID" value="MBK1705771.1"/>
    <property type="molecule type" value="Genomic_DNA"/>
</dbReference>
<dbReference type="InterPro" id="IPR011055">
    <property type="entry name" value="Dup_hybrid_motif"/>
</dbReference>
<sequence>MPRIKQSSSQSGYSSMAMLAVVLIAFLAGTTGFLLGKYRFTSAPATDIETVLTHLASQPHRSPDLSEETEADLDSIAARVGQMQAEIIRINALGQRLVEMAGLDGEEFDFWQPAPSGGGATKTGIRGNRADEVIHDLTKVLAELEDRKRKLVLLETLIMERDLKEHVVPDGWPLASGGVVTSKFGLRRHPITGRRSMHKGIDIAGKHGADIVAMADGLVIFSGRKSGYGKIVEIRHANGLETRYAHNSRNLVVEGELVTKGQIIAKLGSTGRSTGPHVHFEVRRDGEAIDPIRYLDLSEPSRLARL</sequence>
<dbReference type="Pfam" id="PF01551">
    <property type="entry name" value="Peptidase_M23"/>
    <property type="match status" value="1"/>
</dbReference>
<dbReference type="InterPro" id="IPR016047">
    <property type="entry name" value="M23ase_b-sheet_dom"/>
</dbReference>
<dbReference type="SUPFAM" id="SSF51261">
    <property type="entry name" value="Duplicated hybrid motif"/>
    <property type="match status" value="1"/>
</dbReference>
<gene>
    <name evidence="3" type="ORF">CKO40_14720</name>
</gene>
<dbReference type="FunFam" id="2.70.70.10:FF:000006">
    <property type="entry name" value="M23 family peptidase"/>
    <property type="match status" value="1"/>
</dbReference>
<evidence type="ECO:0000313" key="4">
    <source>
        <dbReference type="Proteomes" id="UP001296776"/>
    </source>
</evidence>
<keyword evidence="1" id="KW-1133">Transmembrane helix</keyword>
<comment type="caution">
    <text evidence="3">The sequence shown here is derived from an EMBL/GenBank/DDBJ whole genome shotgun (WGS) entry which is preliminary data.</text>
</comment>
<keyword evidence="1" id="KW-0812">Transmembrane</keyword>
<dbReference type="CDD" id="cd12797">
    <property type="entry name" value="M23_peptidase"/>
    <property type="match status" value="1"/>
</dbReference>
<name>A0AAJ0XAH8_9GAMM</name>
<dbReference type="Proteomes" id="UP001296776">
    <property type="component" value="Unassembled WGS sequence"/>
</dbReference>
<protein>
    <submittedName>
        <fullName evidence="3">Peptidase M23</fullName>
    </submittedName>
</protein>
<keyword evidence="4" id="KW-1185">Reference proteome</keyword>
<dbReference type="RefSeq" id="WP_200346990.1">
    <property type="nucleotide sequence ID" value="NZ_NRSJ01000028.1"/>
</dbReference>